<evidence type="ECO:0000256" key="1">
    <source>
        <dbReference type="SAM" id="Phobius"/>
    </source>
</evidence>
<dbReference type="eggNOG" id="arCOG02785">
    <property type="taxonomic scope" value="Archaea"/>
</dbReference>
<feature type="transmembrane region" description="Helical" evidence="1">
    <location>
        <begin position="69"/>
        <end position="87"/>
    </location>
</feature>
<organism evidence="2 3">
    <name type="scientific">Nitrosopumilus maritimus (strain SCM1)</name>
    <dbReference type="NCBI Taxonomy" id="436308"/>
    <lineage>
        <taxon>Archaea</taxon>
        <taxon>Nitrososphaerota</taxon>
        <taxon>Nitrososphaeria</taxon>
        <taxon>Nitrosopumilales</taxon>
        <taxon>Nitrosopumilaceae</taxon>
        <taxon>Nitrosopumilus</taxon>
    </lineage>
</organism>
<dbReference type="HOGENOM" id="CLU_541729_0_0_2"/>
<protein>
    <submittedName>
        <fullName evidence="2">Uncharacterized protein</fullName>
    </submittedName>
</protein>
<name>A9A3D2_NITMS</name>
<accession>A9A3D2</accession>
<keyword evidence="1" id="KW-0812">Transmembrane</keyword>
<dbReference type="AlphaFoldDB" id="A9A3D2"/>
<keyword evidence="3" id="KW-1185">Reference proteome</keyword>
<dbReference type="EnsemblBacteria" id="ABX12561">
    <property type="protein sequence ID" value="ABX12561"/>
    <property type="gene ID" value="Nmar_0665"/>
</dbReference>
<reference evidence="2 3" key="1">
    <citation type="journal article" date="2010" name="Proc. Natl. Acad. Sci. U.S.A.">
        <title>Nitrosopumilus maritimus genome reveals unique mechanisms for nitrification and autotrophy in globally distributed marine crenarchaea.</title>
        <authorList>
            <person name="Walker C.B."/>
            <person name="de la Torre J.R."/>
            <person name="Klotz M.G."/>
            <person name="Urakawa H."/>
            <person name="Pinel N."/>
            <person name="Arp D.J."/>
            <person name="Brochier-Armanet C."/>
            <person name="Chain P.S."/>
            <person name="Chan P.P."/>
            <person name="Gollabgir A."/>
            <person name="Hemp J."/>
            <person name="Hugler M."/>
            <person name="Karr E.A."/>
            <person name="Konneke M."/>
            <person name="Shin M."/>
            <person name="Lawton T.J."/>
            <person name="Lowe T."/>
            <person name="Martens-Habbena W."/>
            <person name="Sayavedra-Soto L.A."/>
            <person name="Lang D."/>
            <person name="Sievert S.M."/>
            <person name="Rosenzweig A.C."/>
            <person name="Manning G."/>
            <person name="Stahl D.A."/>
        </authorList>
    </citation>
    <scope>NUCLEOTIDE SEQUENCE [LARGE SCALE GENOMIC DNA]</scope>
    <source>
        <strain evidence="2 3">SCM1</strain>
    </source>
</reference>
<dbReference type="KEGG" id="nmr:Nmar_0665"/>
<dbReference type="STRING" id="436308.Nmar_0665"/>
<evidence type="ECO:0000313" key="2">
    <source>
        <dbReference type="EMBL" id="ABX12561.1"/>
    </source>
</evidence>
<dbReference type="Proteomes" id="UP000000792">
    <property type="component" value="Chromosome"/>
</dbReference>
<keyword evidence="1" id="KW-0472">Membrane</keyword>
<feature type="transmembrane region" description="Helical" evidence="1">
    <location>
        <begin position="41"/>
        <end position="62"/>
    </location>
</feature>
<keyword evidence="1" id="KW-1133">Transmembrane helix</keyword>
<gene>
    <name evidence="2" type="ordered locus">Nmar_0665</name>
</gene>
<feature type="transmembrane region" description="Helical" evidence="1">
    <location>
        <begin position="12"/>
        <end position="29"/>
    </location>
</feature>
<proteinExistence type="predicted"/>
<evidence type="ECO:0000313" key="3">
    <source>
        <dbReference type="Proteomes" id="UP000000792"/>
    </source>
</evidence>
<dbReference type="EMBL" id="CP000866">
    <property type="protein sequence ID" value="ABX12561.1"/>
    <property type="molecule type" value="Genomic_DNA"/>
</dbReference>
<dbReference type="Gene3D" id="3.40.720.10">
    <property type="entry name" value="Alkaline Phosphatase, subunit A"/>
    <property type="match status" value="1"/>
</dbReference>
<dbReference type="SUPFAM" id="SSF53649">
    <property type="entry name" value="Alkaline phosphatase-like"/>
    <property type="match status" value="1"/>
</dbReference>
<dbReference type="InParanoid" id="A9A3D2"/>
<feature type="transmembrane region" description="Helical" evidence="1">
    <location>
        <begin position="133"/>
        <end position="154"/>
    </location>
</feature>
<dbReference type="InterPro" id="IPR017850">
    <property type="entry name" value="Alkaline_phosphatase_core_sf"/>
</dbReference>
<sequence length="513" mass="59746">MVSLFSEPISKFPFHPFLIGFFFVISLFYNNIRVLNFDEILIPLIIVLGIITSIWILINLIVKNNLKSSLILSLVLILFFSYGHIYLEIDHFTINEFDIGKHRFLLIPFFSMFILGTILLIRTKKILDNTTLITNTIFLVLVVIVLVNIQLYYFENPSYFYLNQNIESNTISNNINTFPNIYFIVLDGYPGYRSLELSHQNDGEFFNYFKNNGFFVSENSFSNYQVTHLSVPSTLNLDYLHPLAEIKDGVYDQRDFHLLGNDNKLMNFLKSNGYLIVNFDSSWSFSRDMKHADLQLCGDNQFLNSEFLIMLTKTSMLNPVYTKAFENDLVELRLCAFDQILDIDKRVSEPFFVFSHMYMPHPPYLFGPNGEILSPDELDLIAYSPEKQSAYFDQVKFLNKKIPQIVNNLLDSENPPIIVIQSDHGSAFLMGEDDTNWKHPDNNMLLERMNIINFIYLPDSPDILYDEITPVNTFRIILNHYFGTNFEILNDNSYIFNGTDFEDVTIKLKNIEN</sequence>
<feature type="transmembrane region" description="Helical" evidence="1">
    <location>
        <begin position="102"/>
        <end position="121"/>
    </location>
</feature>